<organism evidence="7 8">
    <name type="scientific">Mycolicibacterium fallax</name>
    <name type="common">Mycobacterium fallax</name>
    <dbReference type="NCBI Taxonomy" id="1793"/>
    <lineage>
        <taxon>Bacteria</taxon>
        <taxon>Bacillati</taxon>
        <taxon>Actinomycetota</taxon>
        <taxon>Actinomycetes</taxon>
        <taxon>Mycobacteriales</taxon>
        <taxon>Mycobacteriaceae</taxon>
        <taxon>Mycolicibacterium</taxon>
    </lineage>
</organism>
<evidence type="ECO:0000256" key="5">
    <source>
        <dbReference type="ARBA" id="ARBA00022989"/>
    </source>
</evidence>
<dbReference type="GO" id="GO:0005886">
    <property type="term" value="C:plasma membrane"/>
    <property type="evidence" value="ECO:0007669"/>
    <property type="project" value="UniProtKB-SubCell"/>
</dbReference>
<sequence>MSDSLTARLDNFAPVVLSVFRIIVGLGFLAHGSSKLFGYPGGPALPLAAGSAWWAGVIEVAAGVLLTLGLFTRAAAFLGSGTMAVAYFTAHAPADFWPLRNGGEPAVLYCFALFLLVFTGPGSIAVLRR</sequence>
<keyword evidence="6" id="KW-0472">Membrane</keyword>
<comment type="similarity">
    <text evidence="2">Belongs to the DoxX family.</text>
</comment>
<dbReference type="EMBL" id="LQOJ01000027">
    <property type="protein sequence ID" value="ORV05091.1"/>
    <property type="molecule type" value="Genomic_DNA"/>
</dbReference>
<dbReference type="Pfam" id="PF07681">
    <property type="entry name" value="DoxX"/>
    <property type="match status" value="1"/>
</dbReference>
<evidence type="ECO:0000313" key="7">
    <source>
        <dbReference type="EMBL" id="ORV05091.1"/>
    </source>
</evidence>
<evidence type="ECO:0000256" key="6">
    <source>
        <dbReference type="ARBA" id="ARBA00023136"/>
    </source>
</evidence>
<reference evidence="7 8" key="1">
    <citation type="submission" date="2016-01" db="EMBL/GenBank/DDBJ databases">
        <title>The new phylogeny of the genus Mycobacterium.</title>
        <authorList>
            <person name="Tarcisio F."/>
            <person name="Conor M."/>
            <person name="Antonella G."/>
            <person name="Elisabetta G."/>
            <person name="Giulia F.S."/>
            <person name="Sara T."/>
            <person name="Anna F."/>
            <person name="Clotilde B."/>
            <person name="Roberto B."/>
            <person name="Veronica D.S."/>
            <person name="Fabio R."/>
            <person name="Monica P."/>
            <person name="Olivier J."/>
            <person name="Enrico T."/>
            <person name="Nicola S."/>
        </authorList>
    </citation>
    <scope>NUCLEOTIDE SEQUENCE [LARGE SCALE GENOMIC DNA]</scope>
    <source>
        <strain evidence="7 8">DSM 44179</strain>
    </source>
</reference>
<evidence type="ECO:0000256" key="1">
    <source>
        <dbReference type="ARBA" id="ARBA00004651"/>
    </source>
</evidence>
<accession>A0A1X1RG73</accession>
<keyword evidence="4" id="KW-0812">Transmembrane</keyword>
<name>A0A1X1RG73_MYCFA</name>
<dbReference type="PANTHER" id="PTHR33452:SF4">
    <property type="entry name" value="BLL4328 PROTEIN"/>
    <property type="match status" value="1"/>
</dbReference>
<comment type="subcellular location">
    <subcellularLocation>
        <location evidence="1">Cell membrane</location>
        <topology evidence="1">Multi-pass membrane protein</topology>
    </subcellularLocation>
</comment>
<keyword evidence="8" id="KW-1185">Reference proteome</keyword>
<dbReference type="InterPro" id="IPR032808">
    <property type="entry name" value="DoxX"/>
</dbReference>
<evidence type="ECO:0000256" key="4">
    <source>
        <dbReference type="ARBA" id="ARBA00022692"/>
    </source>
</evidence>
<keyword evidence="3" id="KW-1003">Cell membrane</keyword>
<evidence type="ECO:0000256" key="2">
    <source>
        <dbReference type="ARBA" id="ARBA00006679"/>
    </source>
</evidence>
<dbReference type="PANTHER" id="PTHR33452">
    <property type="entry name" value="OXIDOREDUCTASE CATD-RELATED"/>
    <property type="match status" value="1"/>
</dbReference>
<gene>
    <name evidence="7" type="ORF">AWC04_07360</name>
</gene>
<dbReference type="AlphaFoldDB" id="A0A1X1RG73"/>
<dbReference type="OrthoDB" id="9808524at2"/>
<comment type="caution">
    <text evidence="7">The sequence shown here is derived from an EMBL/GenBank/DDBJ whole genome shotgun (WGS) entry which is preliminary data.</text>
</comment>
<dbReference type="RefSeq" id="WP_085094652.1">
    <property type="nucleotide sequence ID" value="NZ_AP022603.1"/>
</dbReference>
<dbReference type="Proteomes" id="UP000193484">
    <property type="component" value="Unassembled WGS sequence"/>
</dbReference>
<evidence type="ECO:0000256" key="3">
    <source>
        <dbReference type="ARBA" id="ARBA00022475"/>
    </source>
</evidence>
<keyword evidence="5" id="KW-1133">Transmembrane helix</keyword>
<protein>
    <submittedName>
        <fullName evidence="7">Uncharacterized protein</fullName>
    </submittedName>
</protein>
<dbReference type="InterPro" id="IPR051907">
    <property type="entry name" value="DoxX-like_oxidoreductase"/>
</dbReference>
<proteinExistence type="inferred from homology"/>
<evidence type="ECO:0000313" key="8">
    <source>
        <dbReference type="Proteomes" id="UP000193484"/>
    </source>
</evidence>
<dbReference type="STRING" id="1793.AWC04_07360"/>